<dbReference type="SMART" id="SM00271">
    <property type="entry name" value="DnaJ"/>
    <property type="match status" value="1"/>
</dbReference>
<dbReference type="AlphaFoldDB" id="A0AAN9F674"/>
<dbReference type="Pfam" id="PF00226">
    <property type="entry name" value="DnaJ"/>
    <property type="match status" value="1"/>
</dbReference>
<comment type="subcellular location">
    <subcellularLocation>
        <location evidence="2">Cytoplasm</location>
    </subcellularLocation>
    <subcellularLocation>
        <location evidence="1">Nucleus</location>
    </subcellularLocation>
</comment>
<dbReference type="Pfam" id="PF05207">
    <property type="entry name" value="Zn_ribbon_CSL"/>
    <property type="match status" value="1"/>
</dbReference>
<evidence type="ECO:0000256" key="4">
    <source>
        <dbReference type="ARBA" id="ARBA00022723"/>
    </source>
</evidence>
<dbReference type="PANTHER" id="PTHR21454">
    <property type="entry name" value="DPH3 HOMOLOG-RELATED"/>
    <property type="match status" value="1"/>
</dbReference>
<dbReference type="GO" id="GO:0005634">
    <property type="term" value="C:nucleus"/>
    <property type="evidence" value="ECO:0007669"/>
    <property type="project" value="UniProtKB-SubCell"/>
</dbReference>
<dbReference type="PROSITE" id="PS50076">
    <property type="entry name" value="DNAJ_2"/>
    <property type="match status" value="1"/>
</dbReference>
<dbReference type="PRINTS" id="PR00625">
    <property type="entry name" value="JDOMAIN"/>
</dbReference>
<reference evidence="9 10" key="1">
    <citation type="submission" date="2024-01" db="EMBL/GenBank/DDBJ databases">
        <title>The genomes of 5 underutilized Papilionoideae crops provide insights into root nodulation and disease resistanc.</title>
        <authorList>
            <person name="Yuan L."/>
        </authorList>
    </citation>
    <scope>NUCLEOTIDE SEQUENCE [LARGE SCALE GENOMIC DNA]</scope>
    <source>
        <strain evidence="9">ZHUSHIDOU_FW_LH</strain>
        <tissue evidence="9">Leaf</tissue>
    </source>
</reference>
<protein>
    <submittedName>
        <fullName evidence="9">Uncharacterized protein</fullName>
    </submittedName>
</protein>
<comment type="similarity">
    <text evidence="3">Belongs to the DPH4 family.</text>
</comment>
<dbReference type="InterPro" id="IPR001623">
    <property type="entry name" value="DnaJ_domain"/>
</dbReference>
<dbReference type="InterPro" id="IPR036869">
    <property type="entry name" value="J_dom_sf"/>
</dbReference>
<dbReference type="FunFam" id="3.10.660.10:FF:000003">
    <property type="entry name" value="DNAJ heat shock N-terminal domain-containing protein-like"/>
    <property type="match status" value="1"/>
</dbReference>
<evidence type="ECO:0000313" key="9">
    <source>
        <dbReference type="EMBL" id="KAK7269210.1"/>
    </source>
</evidence>
<evidence type="ECO:0000256" key="5">
    <source>
        <dbReference type="ARBA" id="ARBA00023004"/>
    </source>
</evidence>
<keyword evidence="10" id="KW-1185">Reference proteome</keyword>
<dbReference type="InterPro" id="IPR044248">
    <property type="entry name" value="DPH3/4-like"/>
</dbReference>
<evidence type="ECO:0000256" key="2">
    <source>
        <dbReference type="ARBA" id="ARBA00004496"/>
    </source>
</evidence>
<dbReference type="EMBL" id="JAYWIO010000004">
    <property type="protein sequence ID" value="KAK7269210.1"/>
    <property type="molecule type" value="Genomic_DNA"/>
</dbReference>
<dbReference type="GO" id="GO:0046872">
    <property type="term" value="F:metal ion binding"/>
    <property type="evidence" value="ECO:0007669"/>
    <property type="project" value="UniProtKB-KW"/>
</dbReference>
<evidence type="ECO:0000259" key="8">
    <source>
        <dbReference type="PROSITE" id="PS51074"/>
    </source>
</evidence>
<keyword evidence="6" id="KW-0539">Nucleus</keyword>
<gene>
    <name evidence="9" type="ORF">RIF29_21928</name>
</gene>
<dbReference type="SUPFAM" id="SSF46565">
    <property type="entry name" value="Chaperone J-domain"/>
    <property type="match status" value="1"/>
</dbReference>
<dbReference type="Gene3D" id="3.10.660.10">
    <property type="entry name" value="DPH Zinc finger"/>
    <property type="match status" value="1"/>
</dbReference>
<comment type="caution">
    <text evidence="9">The sequence shown here is derived from an EMBL/GenBank/DDBJ whole genome shotgun (WGS) entry which is preliminary data.</text>
</comment>
<proteinExistence type="inferred from homology"/>
<keyword evidence="5" id="KW-0408">Iron</keyword>
<organism evidence="9 10">
    <name type="scientific">Crotalaria pallida</name>
    <name type="common">Smooth rattlebox</name>
    <name type="synonym">Crotalaria striata</name>
    <dbReference type="NCBI Taxonomy" id="3830"/>
    <lineage>
        <taxon>Eukaryota</taxon>
        <taxon>Viridiplantae</taxon>
        <taxon>Streptophyta</taxon>
        <taxon>Embryophyta</taxon>
        <taxon>Tracheophyta</taxon>
        <taxon>Spermatophyta</taxon>
        <taxon>Magnoliopsida</taxon>
        <taxon>eudicotyledons</taxon>
        <taxon>Gunneridae</taxon>
        <taxon>Pentapetalae</taxon>
        <taxon>rosids</taxon>
        <taxon>fabids</taxon>
        <taxon>Fabales</taxon>
        <taxon>Fabaceae</taxon>
        <taxon>Papilionoideae</taxon>
        <taxon>50 kb inversion clade</taxon>
        <taxon>genistoids sensu lato</taxon>
        <taxon>core genistoids</taxon>
        <taxon>Crotalarieae</taxon>
        <taxon>Crotalaria</taxon>
    </lineage>
</organism>
<evidence type="ECO:0000313" key="10">
    <source>
        <dbReference type="Proteomes" id="UP001372338"/>
    </source>
</evidence>
<dbReference type="Proteomes" id="UP001372338">
    <property type="component" value="Unassembled WGS sequence"/>
</dbReference>
<dbReference type="PANTHER" id="PTHR21454:SF47">
    <property type="entry name" value="DNAJ HEAT SHOCK N-TERMINAL DOMAIN-CONTAINING PROTEIN"/>
    <property type="match status" value="1"/>
</dbReference>
<dbReference type="Gene3D" id="1.10.287.110">
    <property type="entry name" value="DnaJ domain"/>
    <property type="match status" value="1"/>
</dbReference>
<feature type="domain" description="DPH-type MB" evidence="8">
    <location>
        <begin position="89"/>
        <end position="169"/>
    </location>
</feature>
<dbReference type="PROSITE" id="PS51074">
    <property type="entry name" value="DPH_MB"/>
    <property type="match status" value="1"/>
</dbReference>
<dbReference type="GO" id="GO:0017183">
    <property type="term" value="P:protein histidyl modification to diphthamide"/>
    <property type="evidence" value="ECO:0007669"/>
    <property type="project" value="InterPro"/>
</dbReference>
<dbReference type="CDD" id="cd06257">
    <property type="entry name" value="DnaJ"/>
    <property type="match status" value="1"/>
</dbReference>
<dbReference type="InterPro" id="IPR007872">
    <property type="entry name" value="DPH_MB_dom"/>
</dbReference>
<dbReference type="GO" id="GO:0005829">
    <property type="term" value="C:cytosol"/>
    <property type="evidence" value="ECO:0007669"/>
    <property type="project" value="TreeGrafter"/>
</dbReference>
<evidence type="ECO:0000259" key="7">
    <source>
        <dbReference type="PROSITE" id="PS50076"/>
    </source>
</evidence>
<dbReference type="SUPFAM" id="SSF144217">
    <property type="entry name" value="CSL zinc finger"/>
    <property type="match status" value="1"/>
</dbReference>
<name>A0AAN9F674_CROPI</name>
<evidence type="ECO:0000256" key="6">
    <source>
        <dbReference type="ARBA" id="ARBA00023242"/>
    </source>
</evidence>
<keyword evidence="4" id="KW-0479">Metal-binding</keyword>
<feature type="domain" description="J" evidence="7">
    <location>
        <begin position="5"/>
        <end position="77"/>
    </location>
</feature>
<evidence type="ECO:0000256" key="1">
    <source>
        <dbReference type="ARBA" id="ARBA00004123"/>
    </source>
</evidence>
<sequence length="173" mass="19346">MLQETHYEVLNVKEDASYEEIRASYRGAALSLHPDKLLKMSETSSDNQTAQDRFLKVQKAWEVLGDSSSRLCYDNEMRRSRLDILAADVAEDVSLEDMIVEDDGDALQLLYQCRCGDYFSVNSLELRKMGYSLFREGSSISVLNVDDTLPGSVILPCGSCSLRASLVINMDGN</sequence>
<evidence type="ECO:0000256" key="3">
    <source>
        <dbReference type="ARBA" id="ARBA00006169"/>
    </source>
</evidence>
<dbReference type="InterPro" id="IPR036671">
    <property type="entry name" value="DPH_MB_sf"/>
</dbReference>
<accession>A0AAN9F674</accession>